<gene>
    <name evidence="1" type="ORF">SEVIR_8G017525v2</name>
</gene>
<dbReference type="EMBL" id="CM016559">
    <property type="protein sequence ID" value="TKV99107.1"/>
    <property type="molecule type" value="Genomic_DNA"/>
</dbReference>
<evidence type="ECO:0000313" key="2">
    <source>
        <dbReference type="Proteomes" id="UP000298652"/>
    </source>
</evidence>
<organism evidence="1 2">
    <name type="scientific">Setaria viridis</name>
    <name type="common">Green bristlegrass</name>
    <name type="synonym">Setaria italica subsp. viridis</name>
    <dbReference type="NCBI Taxonomy" id="4556"/>
    <lineage>
        <taxon>Eukaryota</taxon>
        <taxon>Viridiplantae</taxon>
        <taxon>Streptophyta</taxon>
        <taxon>Embryophyta</taxon>
        <taxon>Tracheophyta</taxon>
        <taxon>Spermatophyta</taxon>
        <taxon>Magnoliopsida</taxon>
        <taxon>Liliopsida</taxon>
        <taxon>Poales</taxon>
        <taxon>Poaceae</taxon>
        <taxon>PACMAD clade</taxon>
        <taxon>Panicoideae</taxon>
        <taxon>Panicodae</taxon>
        <taxon>Paniceae</taxon>
        <taxon>Cenchrinae</taxon>
        <taxon>Setaria</taxon>
    </lineage>
</organism>
<dbReference type="Gramene" id="TKV99107">
    <property type="protein sequence ID" value="TKV99107"/>
    <property type="gene ID" value="SEVIR_8G017525v2"/>
</dbReference>
<evidence type="ECO:0000313" key="1">
    <source>
        <dbReference type="EMBL" id="TKV99107.1"/>
    </source>
</evidence>
<keyword evidence="2" id="KW-1185">Reference proteome</keyword>
<name>A0A4U6TAS4_SETVI</name>
<dbReference type="Proteomes" id="UP000298652">
    <property type="component" value="Chromosome 8"/>
</dbReference>
<accession>A0A4U6TAS4</accession>
<sequence>MRGGEGASWAVGSVQGLQNCSNLWRCLESYTFMSKQGEAGSASSSNSVQGHHLCTFYS</sequence>
<dbReference type="AlphaFoldDB" id="A0A4U6TAS4"/>
<protein>
    <submittedName>
        <fullName evidence="1">Uncharacterized protein</fullName>
    </submittedName>
</protein>
<proteinExistence type="predicted"/>
<reference evidence="1" key="1">
    <citation type="submission" date="2019-03" db="EMBL/GenBank/DDBJ databases">
        <title>WGS assembly of Setaria viridis.</title>
        <authorList>
            <person name="Huang P."/>
            <person name="Jenkins J."/>
            <person name="Grimwood J."/>
            <person name="Barry K."/>
            <person name="Healey A."/>
            <person name="Mamidi S."/>
            <person name="Sreedasyam A."/>
            <person name="Shu S."/>
            <person name="Feldman M."/>
            <person name="Wu J."/>
            <person name="Yu Y."/>
            <person name="Chen C."/>
            <person name="Johnson J."/>
            <person name="Rokhsar D."/>
            <person name="Baxter I."/>
            <person name="Schmutz J."/>
            <person name="Brutnell T."/>
            <person name="Kellogg E."/>
        </authorList>
    </citation>
    <scope>NUCLEOTIDE SEQUENCE [LARGE SCALE GENOMIC DNA]</scope>
</reference>